<feature type="signal peptide" evidence="6">
    <location>
        <begin position="1"/>
        <end position="21"/>
    </location>
</feature>
<comment type="caution">
    <text evidence="7">The sequence shown here is derived from an EMBL/GenBank/DDBJ whole genome shotgun (WGS) entry which is preliminary data.</text>
</comment>
<dbReference type="OrthoDB" id="5795902at2759"/>
<evidence type="ECO:0000313" key="7">
    <source>
        <dbReference type="EMBL" id="RLN33602.1"/>
    </source>
</evidence>
<dbReference type="STRING" id="4540.A0A3L6T605"/>
<dbReference type="PANTHER" id="PTHR11452">
    <property type="entry name" value="ALPHA-GALACTOSIDASE/ALPHA-N-ACETYLGALACTOSAMINIDASE"/>
    <property type="match status" value="1"/>
</dbReference>
<evidence type="ECO:0000256" key="4">
    <source>
        <dbReference type="RuleBase" id="RU361168"/>
    </source>
</evidence>
<organism evidence="7 8">
    <name type="scientific">Panicum miliaceum</name>
    <name type="common">Proso millet</name>
    <name type="synonym">Broomcorn millet</name>
    <dbReference type="NCBI Taxonomy" id="4540"/>
    <lineage>
        <taxon>Eukaryota</taxon>
        <taxon>Viridiplantae</taxon>
        <taxon>Streptophyta</taxon>
        <taxon>Embryophyta</taxon>
        <taxon>Tracheophyta</taxon>
        <taxon>Spermatophyta</taxon>
        <taxon>Magnoliopsida</taxon>
        <taxon>Liliopsida</taxon>
        <taxon>Poales</taxon>
        <taxon>Poaceae</taxon>
        <taxon>PACMAD clade</taxon>
        <taxon>Panicoideae</taxon>
        <taxon>Panicodae</taxon>
        <taxon>Paniceae</taxon>
        <taxon>Panicinae</taxon>
        <taxon>Panicum</taxon>
        <taxon>Panicum sect. Panicum</taxon>
    </lineage>
</organism>
<evidence type="ECO:0000256" key="3">
    <source>
        <dbReference type="ARBA" id="ARBA00023295"/>
    </source>
</evidence>
<dbReference type="Pfam" id="PF16499">
    <property type="entry name" value="Melibiase_2"/>
    <property type="match status" value="1"/>
</dbReference>
<keyword evidence="6" id="KW-0732">Signal</keyword>
<accession>A0A3L6T605</accession>
<dbReference type="SUPFAM" id="SSF51445">
    <property type="entry name" value="(Trans)glycosidases"/>
    <property type="match status" value="1"/>
</dbReference>
<dbReference type="GO" id="GO:0005975">
    <property type="term" value="P:carbohydrate metabolic process"/>
    <property type="evidence" value="ECO:0007669"/>
    <property type="project" value="InterPro"/>
</dbReference>
<sequence length="187" mass="19846">MAPPTAVLLLLLLVVAAGCLADADTDARPRPPAGGARRAFLANGLGLTPQMGWNSWNHFQCGINETVVRSTADALVATGLARAGYTYVNLDDCWADYQRTKEGYMVANPKTFPSGIKALADYVHSKGLKLGLYSSAGSGCLYGSLVGSYIDAKIQSPRQEPAATGCQDPWATRTRTPRPSRHGTSTT</sequence>
<dbReference type="EC" id="3.2.1.22" evidence="4"/>
<dbReference type="Gene3D" id="3.20.20.70">
    <property type="entry name" value="Aldolase class I"/>
    <property type="match status" value="1"/>
</dbReference>
<dbReference type="AlphaFoldDB" id="A0A3L6T605"/>
<dbReference type="PANTHER" id="PTHR11452:SF72">
    <property type="entry name" value="ALPHA-GALACTOSIDASE"/>
    <property type="match status" value="1"/>
</dbReference>
<keyword evidence="3 4" id="KW-0326">Glycosidase</keyword>
<feature type="chain" id="PRO_5018258535" description="Alpha-galactosidase" evidence="6">
    <location>
        <begin position="22"/>
        <end position="187"/>
    </location>
</feature>
<keyword evidence="2 4" id="KW-0378">Hydrolase</keyword>
<gene>
    <name evidence="7" type="ORF">C2845_PM03G26880</name>
</gene>
<dbReference type="InterPro" id="IPR013785">
    <property type="entry name" value="Aldolase_TIM"/>
</dbReference>
<evidence type="ECO:0000256" key="1">
    <source>
        <dbReference type="ARBA" id="ARBA00009743"/>
    </source>
</evidence>
<dbReference type="Proteomes" id="UP000275267">
    <property type="component" value="Unassembled WGS sequence"/>
</dbReference>
<evidence type="ECO:0000313" key="8">
    <source>
        <dbReference type="Proteomes" id="UP000275267"/>
    </source>
</evidence>
<dbReference type="PRINTS" id="PR00740">
    <property type="entry name" value="GLHYDRLASE27"/>
</dbReference>
<comment type="catalytic activity">
    <reaction evidence="4">
        <text>Hydrolysis of terminal, non-reducing alpha-D-galactose residues in alpha-D-galactosides, including galactose oligosaccharides, galactomannans and galactolipids.</text>
        <dbReference type="EC" id="3.2.1.22"/>
    </reaction>
</comment>
<dbReference type="InterPro" id="IPR002241">
    <property type="entry name" value="Glyco_hydro_27"/>
</dbReference>
<evidence type="ECO:0000256" key="2">
    <source>
        <dbReference type="ARBA" id="ARBA00022801"/>
    </source>
</evidence>
<dbReference type="InterPro" id="IPR017853">
    <property type="entry name" value="GH"/>
</dbReference>
<keyword evidence="4" id="KW-1015">Disulfide bond</keyword>
<evidence type="ECO:0000256" key="5">
    <source>
        <dbReference type="SAM" id="MobiDB-lite"/>
    </source>
</evidence>
<proteinExistence type="inferred from homology"/>
<dbReference type="GO" id="GO:0004557">
    <property type="term" value="F:alpha-galactosidase activity"/>
    <property type="evidence" value="ECO:0007669"/>
    <property type="project" value="UniProtKB-EC"/>
</dbReference>
<name>A0A3L6T605_PANMI</name>
<comment type="similarity">
    <text evidence="1 4">Belongs to the glycosyl hydrolase 27 family.</text>
</comment>
<evidence type="ECO:0000256" key="6">
    <source>
        <dbReference type="SAM" id="SignalP"/>
    </source>
</evidence>
<keyword evidence="8" id="KW-1185">Reference proteome</keyword>
<dbReference type="EMBL" id="PQIB02000002">
    <property type="protein sequence ID" value="RLN33602.1"/>
    <property type="molecule type" value="Genomic_DNA"/>
</dbReference>
<dbReference type="GO" id="GO:0009505">
    <property type="term" value="C:plant-type cell wall"/>
    <property type="evidence" value="ECO:0007669"/>
    <property type="project" value="TreeGrafter"/>
</dbReference>
<feature type="region of interest" description="Disordered" evidence="5">
    <location>
        <begin position="159"/>
        <end position="187"/>
    </location>
</feature>
<reference evidence="8" key="1">
    <citation type="journal article" date="2019" name="Nat. Commun.">
        <title>The genome of broomcorn millet.</title>
        <authorList>
            <person name="Zou C."/>
            <person name="Miki D."/>
            <person name="Li D."/>
            <person name="Tang Q."/>
            <person name="Xiao L."/>
            <person name="Rajput S."/>
            <person name="Deng P."/>
            <person name="Jia W."/>
            <person name="Huang R."/>
            <person name="Zhang M."/>
            <person name="Sun Y."/>
            <person name="Hu J."/>
            <person name="Fu X."/>
            <person name="Schnable P.S."/>
            <person name="Li F."/>
            <person name="Zhang H."/>
            <person name="Feng B."/>
            <person name="Zhu X."/>
            <person name="Liu R."/>
            <person name="Schnable J.C."/>
            <person name="Zhu J.-K."/>
            <person name="Zhang H."/>
        </authorList>
    </citation>
    <scope>NUCLEOTIDE SEQUENCE [LARGE SCALE GENOMIC DNA]</scope>
</reference>
<protein>
    <recommendedName>
        <fullName evidence="4">Alpha-galactosidase</fullName>
        <ecNumber evidence="4">3.2.1.22</ecNumber>
    </recommendedName>
    <alternativeName>
        <fullName evidence="4">Melibiase</fullName>
    </alternativeName>
</protein>